<dbReference type="InterPro" id="IPR027417">
    <property type="entry name" value="P-loop_NTPase"/>
</dbReference>
<dbReference type="InterPro" id="IPR003593">
    <property type="entry name" value="AAA+_ATPase"/>
</dbReference>
<evidence type="ECO:0000313" key="7">
    <source>
        <dbReference type="EMBL" id="WJZ95913.1"/>
    </source>
</evidence>
<evidence type="ECO:0000256" key="4">
    <source>
        <dbReference type="RuleBase" id="RU003651"/>
    </source>
</evidence>
<dbReference type="InterPro" id="IPR050221">
    <property type="entry name" value="26S_Proteasome_ATPase"/>
</dbReference>
<keyword evidence="2 4" id="KW-0547">Nucleotide-binding</keyword>
<protein>
    <recommendedName>
        <fullName evidence="6">AAA+ ATPase domain-containing protein</fullName>
    </recommendedName>
</protein>
<reference evidence="7 8" key="1">
    <citation type="journal article" date="2023" name="Hortic Res">
        <title>The complete reference genome for grapevine (Vitis vinifera L.) genetics and breeding.</title>
        <authorList>
            <person name="Shi X."/>
            <person name="Cao S."/>
            <person name="Wang X."/>
            <person name="Huang S."/>
            <person name="Wang Y."/>
            <person name="Liu Z."/>
            <person name="Liu W."/>
            <person name="Leng X."/>
            <person name="Peng Y."/>
            <person name="Wang N."/>
            <person name="Wang Y."/>
            <person name="Ma Z."/>
            <person name="Xu X."/>
            <person name="Zhang F."/>
            <person name="Xue H."/>
            <person name="Zhong H."/>
            <person name="Wang Y."/>
            <person name="Zhang K."/>
            <person name="Velt A."/>
            <person name="Avia K."/>
            <person name="Holtgrawe D."/>
            <person name="Grimplet J."/>
            <person name="Matus J.T."/>
            <person name="Ware D."/>
            <person name="Wu X."/>
            <person name="Wang H."/>
            <person name="Liu C."/>
            <person name="Fang Y."/>
            <person name="Rustenholz C."/>
            <person name="Cheng Z."/>
            <person name="Xiao H."/>
            <person name="Zhou Y."/>
        </authorList>
    </citation>
    <scope>NUCLEOTIDE SEQUENCE [LARGE SCALE GENOMIC DNA]</scope>
    <source>
        <strain evidence="8">cv. Pinot noir / PN40024</strain>
        <tissue evidence="7">Leaf</tissue>
    </source>
</reference>
<dbReference type="SUPFAM" id="SSF52540">
    <property type="entry name" value="P-loop containing nucleoside triphosphate hydrolases"/>
    <property type="match status" value="1"/>
</dbReference>
<dbReference type="Proteomes" id="UP001227230">
    <property type="component" value="Chromosome 10"/>
</dbReference>
<feature type="domain" description="AAA+ ATPase" evidence="6">
    <location>
        <begin position="357"/>
        <end position="492"/>
    </location>
</feature>
<accession>A0ABY9CL10</accession>
<dbReference type="Gene3D" id="3.40.50.300">
    <property type="entry name" value="P-loop containing nucleotide triphosphate hydrolases"/>
    <property type="match status" value="1"/>
</dbReference>
<dbReference type="SMART" id="SM00382">
    <property type="entry name" value="AAA"/>
    <property type="match status" value="1"/>
</dbReference>
<comment type="similarity">
    <text evidence="1 4">Belongs to the AAA ATPase family.</text>
</comment>
<dbReference type="InterPro" id="IPR003960">
    <property type="entry name" value="ATPase_AAA_CS"/>
</dbReference>
<proteinExistence type="inferred from homology"/>
<feature type="compositionally biased region" description="Low complexity" evidence="5">
    <location>
        <begin position="88"/>
        <end position="103"/>
    </location>
</feature>
<dbReference type="CDD" id="cd19481">
    <property type="entry name" value="RecA-like_protease"/>
    <property type="match status" value="1"/>
</dbReference>
<evidence type="ECO:0000256" key="2">
    <source>
        <dbReference type="ARBA" id="ARBA00022741"/>
    </source>
</evidence>
<evidence type="ECO:0000313" key="8">
    <source>
        <dbReference type="Proteomes" id="UP001227230"/>
    </source>
</evidence>
<sequence>MASVWRLLKAAQSWRPIVSPKTLTPPPLRFPPRFCHRPFEQQINPRISEAQLPPVSVSIVPSVLVGLFGFGLLEIAHAESDPGADKTPLPSQSSPSPSESPPSYTNLEENARKLRDRLEELIRTKGMKYGSYPRFTVALKGQKVTIKFQIPPTCEVPCLIAKLVAQLGMKVEERSGGSDMIMRAWDSGIAWQLMLSRLGKQNKTGAEQVHSQYTNANEGDLCILIFQSLISADKAEIEFIKQGSFSPEELDALVSVLQFAGGRVEQSKTLERRPRGDAPQMHSAQKSIASLEAMGVRVFGADEPQGGLSKNEVLWDNIAGYDQQKRQIEDEIVFALHSPDVYDDVARGTRQKFESNRPRAVLFEGPPGTGKTSCARVIANQAGVPLVYLPLESIMSKYYGESERLLGKVFVHANEFPEGAIVFLDEVDSFAVSRSREMHEATRRILSVILRQIDGFEQDKKVVVIAATNRKQDLDPALMSRFDSMITFGLPDNHDRQKIAAQFAKHLTESELVEFATATEGMSGRDIRDICQQAERHWASKVIRGQAPKDGDQVILPPIQVYIESAKTRANTLLSIADQKTEKSNRNQTQPQLAFS</sequence>
<keyword evidence="3 4" id="KW-0067">ATP-binding</keyword>
<organism evidence="7 8">
    <name type="scientific">Vitis vinifera</name>
    <name type="common">Grape</name>
    <dbReference type="NCBI Taxonomy" id="29760"/>
    <lineage>
        <taxon>Eukaryota</taxon>
        <taxon>Viridiplantae</taxon>
        <taxon>Streptophyta</taxon>
        <taxon>Embryophyta</taxon>
        <taxon>Tracheophyta</taxon>
        <taxon>Spermatophyta</taxon>
        <taxon>Magnoliopsida</taxon>
        <taxon>eudicotyledons</taxon>
        <taxon>Gunneridae</taxon>
        <taxon>Pentapetalae</taxon>
        <taxon>rosids</taxon>
        <taxon>Vitales</taxon>
        <taxon>Vitaceae</taxon>
        <taxon>Viteae</taxon>
        <taxon>Vitis</taxon>
    </lineage>
</organism>
<gene>
    <name evidence="7" type="ORF">VitviT2T_014649</name>
</gene>
<dbReference type="EMBL" id="CP126657">
    <property type="protein sequence ID" value="WJZ95913.1"/>
    <property type="molecule type" value="Genomic_DNA"/>
</dbReference>
<dbReference type="Pfam" id="PF00004">
    <property type="entry name" value="AAA"/>
    <property type="match status" value="1"/>
</dbReference>
<dbReference type="PANTHER" id="PTHR23073">
    <property type="entry name" value="26S PROTEASOME REGULATORY SUBUNIT"/>
    <property type="match status" value="1"/>
</dbReference>
<dbReference type="Gene3D" id="1.10.8.60">
    <property type="match status" value="1"/>
</dbReference>
<keyword evidence="8" id="KW-1185">Reference proteome</keyword>
<evidence type="ECO:0000256" key="1">
    <source>
        <dbReference type="ARBA" id="ARBA00006914"/>
    </source>
</evidence>
<feature type="region of interest" description="Disordered" evidence="5">
    <location>
        <begin position="81"/>
        <end position="109"/>
    </location>
</feature>
<dbReference type="InterPro" id="IPR003959">
    <property type="entry name" value="ATPase_AAA_core"/>
</dbReference>
<evidence type="ECO:0000256" key="3">
    <source>
        <dbReference type="ARBA" id="ARBA00022840"/>
    </source>
</evidence>
<name>A0ABY9CL10_VITVI</name>
<evidence type="ECO:0000259" key="6">
    <source>
        <dbReference type="SMART" id="SM00382"/>
    </source>
</evidence>
<dbReference type="PROSITE" id="PS00674">
    <property type="entry name" value="AAA"/>
    <property type="match status" value="1"/>
</dbReference>
<evidence type="ECO:0000256" key="5">
    <source>
        <dbReference type="SAM" id="MobiDB-lite"/>
    </source>
</evidence>